<dbReference type="EMBL" id="MGIZ01000046">
    <property type="protein sequence ID" value="OGM97911.1"/>
    <property type="molecule type" value="Genomic_DNA"/>
</dbReference>
<gene>
    <name evidence="4" type="ORF">A2817_01730</name>
</gene>
<dbReference type="SUPFAM" id="SSF52540">
    <property type="entry name" value="P-loop containing nucleoside triphosphate hydrolases"/>
    <property type="match status" value="2"/>
</dbReference>
<keyword evidence="1" id="KW-1133">Transmembrane helix</keyword>
<feature type="domain" description="Helicase HerA central" evidence="2">
    <location>
        <begin position="454"/>
        <end position="691"/>
    </location>
</feature>
<sequence>MRHSELGYTLWLEAINKIPKWELTTGIIFLVGVVFSGLVYGIMRTYQVRIFYAFQKLKLRKKDLDRAFKDAQYIEITIPKNSNTSAFQVQQKIFKALHSTFADPIEGAHAFKPTWYFFQKLFRLWKVCRARQTFFTLQVWGQYPFISFRLHIPNQHFDRIEKAIFNAYPNAEIIHLDKNKVLAEITPFHKSYLSYGQSTIEGKFYHRVRTLKDVTSDPVDSVISTMEGLSKGEFMAYNITISPASHFFNQIIHFLIEEQERVEAMPDDQKTRASKKTYVSELTSSVTTAMIDKMKSVLFQVIISYWVISPSPEEAEAKLTNVQAVLTEINQKNMSMLKHQKLFTKQVEDLAHKNQIQSILAMQPVFKLTKLQYWPISFYKNHGQIVSDGELYSFWHLPNLTNETVASVKTTKFKKLPASQTMREFSSNYFINLGHANFRMHEDAQIGVPTWDDMKKHVYILGGTGSGKSETLKTILNNLLQKDGEEKTALLIIDPKNDFATDLLTMIPEDRIDDVVYFNPPKQKDKPLGFPFFSQFSGEKTNDERIEFLISIMKRFVQIDSAFSWGPELENILRQLFATAYFLPEQSLSGVDLLLHEPKHIKNILKYLPPRLQKFWTSSILNRTDNDLAKYLATTNNKIGKILDYPEFMNIVDRLDTKLTFEEMINTGKIFIANFGSCSEQMKKYYSVYLAAHIAEAIFGQARLANDERKPAVFVVDEFQRVTSDIFETLFSEVRAFNTALVISNQFMGQLDERIKKSIESNIATKIFMRTQSIDDAEIAEKILGGKVTTEDIINLPTGTAYIKTLVNGIPQQAMSMNIERTKHPTDIAKDTEAIFIQKTMERYGTPLEVIKQKRTTINTVYYTAEHEQVFFEHMGRSATYTEIPEKSSVAAPIIAAISLPEIVQEPVPELVTAPAGNDVPAIKSIFDF</sequence>
<dbReference type="InterPro" id="IPR002789">
    <property type="entry name" value="HerA_central"/>
</dbReference>
<organism evidence="4 5">
    <name type="scientific">Candidatus Yanofskybacteria bacterium RIFCSPHIGHO2_01_FULL_39_8b</name>
    <dbReference type="NCBI Taxonomy" id="1802659"/>
    <lineage>
        <taxon>Bacteria</taxon>
        <taxon>Candidatus Yanofskyibacteriota</taxon>
    </lineage>
</organism>
<evidence type="ECO:0000256" key="1">
    <source>
        <dbReference type="SAM" id="Phobius"/>
    </source>
</evidence>
<dbReference type="PANTHER" id="PTHR42957">
    <property type="entry name" value="HELICASE MJ1565-RELATED"/>
    <property type="match status" value="1"/>
</dbReference>
<name>A0A1F8EAG2_9BACT</name>
<keyword evidence="1" id="KW-0812">Transmembrane</keyword>
<dbReference type="InterPro" id="IPR032689">
    <property type="entry name" value="TraG-D_C"/>
</dbReference>
<dbReference type="Pfam" id="PF01935">
    <property type="entry name" value="DUF87"/>
    <property type="match status" value="1"/>
</dbReference>
<dbReference type="Gene3D" id="3.40.50.300">
    <property type="entry name" value="P-loop containing nucleotide triphosphate hydrolases"/>
    <property type="match status" value="2"/>
</dbReference>
<dbReference type="AlphaFoldDB" id="A0A1F8EAG2"/>
<accession>A0A1F8EAG2</accession>
<keyword evidence="1" id="KW-0472">Membrane</keyword>
<feature type="domain" description="TraD/TraG TraM recognition site" evidence="3">
    <location>
        <begin position="711"/>
        <end position="785"/>
    </location>
</feature>
<dbReference type="Proteomes" id="UP000177594">
    <property type="component" value="Unassembled WGS sequence"/>
</dbReference>
<dbReference type="Pfam" id="PF12696">
    <property type="entry name" value="TraG-D_C"/>
    <property type="match status" value="1"/>
</dbReference>
<proteinExistence type="predicted"/>
<dbReference type="InterPro" id="IPR027417">
    <property type="entry name" value="P-loop_NTPase"/>
</dbReference>
<comment type="caution">
    <text evidence="4">The sequence shown here is derived from an EMBL/GenBank/DDBJ whole genome shotgun (WGS) entry which is preliminary data.</text>
</comment>
<dbReference type="InterPro" id="IPR008571">
    <property type="entry name" value="HerA-like"/>
</dbReference>
<feature type="transmembrane region" description="Helical" evidence="1">
    <location>
        <begin position="21"/>
        <end position="43"/>
    </location>
</feature>
<reference evidence="4 5" key="1">
    <citation type="journal article" date="2016" name="Nat. Commun.">
        <title>Thousands of microbial genomes shed light on interconnected biogeochemical processes in an aquifer system.</title>
        <authorList>
            <person name="Anantharaman K."/>
            <person name="Brown C.T."/>
            <person name="Hug L.A."/>
            <person name="Sharon I."/>
            <person name="Castelle C.J."/>
            <person name="Probst A.J."/>
            <person name="Thomas B.C."/>
            <person name="Singh A."/>
            <person name="Wilkins M.J."/>
            <person name="Karaoz U."/>
            <person name="Brodie E.L."/>
            <person name="Williams K.H."/>
            <person name="Hubbard S.S."/>
            <person name="Banfield J.F."/>
        </authorList>
    </citation>
    <scope>NUCLEOTIDE SEQUENCE [LARGE SCALE GENOMIC DNA]</scope>
</reference>
<evidence type="ECO:0008006" key="6">
    <source>
        <dbReference type="Google" id="ProtNLM"/>
    </source>
</evidence>
<dbReference type="PANTHER" id="PTHR42957:SF1">
    <property type="entry name" value="HELICASE MJ1565-RELATED"/>
    <property type="match status" value="1"/>
</dbReference>
<evidence type="ECO:0000259" key="2">
    <source>
        <dbReference type="Pfam" id="PF01935"/>
    </source>
</evidence>
<evidence type="ECO:0000313" key="4">
    <source>
        <dbReference type="EMBL" id="OGM97911.1"/>
    </source>
</evidence>
<protein>
    <recommendedName>
        <fullName evidence="6">Type IV secretion system coupling protein TraD DNA-binding domain-containing protein</fullName>
    </recommendedName>
</protein>
<evidence type="ECO:0000313" key="5">
    <source>
        <dbReference type="Proteomes" id="UP000177594"/>
    </source>
</evidence>
<evidence type="ECO:0000259" key="3">
    <source>
        <dbReference type="Pfam" id="PF12696"/>
    </source>
</evidence>